<protein>
    <submittedName>
        <fullName evidence="1">Macaca fascicularis brain cDNA clone: QtrA-15139, similar to human KIAA0406 gene product (KIAA0406), mRNA, RefSeq: NM_014657.1</fullName>
    </submittedName>
</protein>
<accession>I7GNE3</accession>
<evidence type="ECO:0000313" key="1">
    <source>
        <dbReference type="EMBL" id="BAE91233.1"/>
    </source>
</evidence>
<organism evidence="1">
    <name type="scientific">Macaca fascicularis</name>
    <name type="common">Crab-eating macaque</name>
    <name type="synonym">Cynomolgus monkey</name>
    <dbReference type="NCBI Taxonomy" id="9541"/>
    <lineage>
        <taxon>Eukaryota</taxon>
        <taxon>Metazoa</taxon>
        <taxon>Chordata</taxon>
        <taxon>Craniata</taxon>
        <taxon>Vertebrata</taxon>
        <taxon>Euteleostomi</taxon>
        <taxon>Mammalia</taxon>
        <taxon>Eutheria</taxon>
        <taxon>Euarchontoglires</taxon>
        <taxon>Primates</taxon>
        <taxon>Haplorrhini</taxon>
        <taxon>Catarrhini</taxon>
        <taxon>Cercopithecidae</taxon>
        <taxon>Cercopithecinae</taxon>
        <taxon>Macaca</taxon>
    </lineage>
</organism>
<reference evidence="1" key="1">
    <citation type="journal article" date="2007" name="PLoS Biol.">
        <title>Rate of evolution in brain-expressed genes in humans and other primates.</title>
        <authorList>
            <person name="Wang H.-Y."/>
            <person name="Chien H.-C."/>
            <person name="Osada N."/>
            <person name="Hashimoto K."/>
            <person name="Sugano S."/>
            <person name="Gojobori T."/>
            <person name="Chou C.-K."/>
            <person name="Tsai S.-F."/>
            <person name="Wu C.-I."/>
            <person name="Shen C.-K.J."/>
        </authorList>
    </citation>
    <scope>NUCLEOTIDE SEQUENCE</scope>
</reference>
<proteinExistence type="evidence at transcript level"/>
<name>I7GNE3_MACFA</name>
<dbReference type="EMBL" id="AB174171">
    <property type="protein sequence ID" value="BAE91233.1"/>
    <property type="molecule type" value="mRNA"/>
</dbReference>
<sequence length="40" mass="4507">MPHICPFFNMCERTRTSPGTLFRTLCLSVFTQLPKACGCV</sequence>
<dbReference type="AlphaFoldDB" id="I7GNE3"/>